<evidence type="ECO:0000313" key="2">
    <source>
        <dbReference type="EMBL" id="JAD76372.1"/>
    </source>
</evidence>
<evidence type="ECO:0000256" key="1">
    <source>
        <dbReference type="SAM" id="MobiDB-lite"/>
    </source>
</evidence>
<protein>
    <submittedName>
        <fullName evidence="2">Uncharacterized protein</fullName>
    </submittedName>
</protein>
<name>A0A0A9CY06_ARUDO</name>
<dbReference type="AlphaFoldDB" id="A0A0A9CY06"/>
<accession>A0A0A9CY06</accession>
<reference evidence="2" key="1">
    <citation type="submission" date="2014-09" db="EMBL/GenBank/DDBJ databases">
        <authorList>
            <person name="Magalhaes I.L.F."/>
            <person name="Oliveira U."/>
            <person name="Santos F.R."/>
            <person name="Vidigal T.H.D.A."/>
            <person name="Brescovit A.D."/>
            <person name="Santos A.J."/>
        </authorList>
    </citation>
    <scope>NUCLEOTIDE SEQUENCE</scope>
    <source>
        <tissue evidence="2">Shoot tissue taken approximately 20 cm above the soil surface</tissue>
    </source>
</reference>
<dbReference type="EMBL" id="GBRH01221523">
    <property type="protein sequence ID" value="JAD76372.1"/>
    <property type="molecule type" value="Transcribed_RNA"/>
</dbReference>
<proteinExistence type="predicted"/>
<organism evidence="2">
    <name type="scientific">Arundo donax</name>
    <name type="common">Giant reed</name>
    <name type="synonym">Donax arundinaceus</name>
    <dbReference type="NCBI Taxonomy" id="35708"/>
    <lineage>
        <taxon>Eukaryota</taxon>
        <taxon>Viridiplantae</taxon>
        <taxon>Streptophyta</taxon>
        <taxon>Embryophyta</taxon>
        <taxon>Tracheophyta</taxon>
        <taxon>Spermatophyta</taxon>
        <taxon>Magnoliopsida</taxon>
        <taxon>Liliopsida</taxon>
        <taxon>Poales</taxon>
        <taxon>Poaceae</taxon>
        <taxon>PACMAD clade</taxon>
        <taxon>Arundinoideae</taxon>
        <taxon>Arundineae</taxon>
        <taxon>Arundo</taxon>
    </lineage>
</organism>
<reference evidence="2" key="2">
    <citation type="journal article" date="2015" name="Data Brief">
        <title>Shoot transcriptome of the giant reed, Arundo donax.</title>
        <authorList>
            <person name="Barrero R.A."/>
            <person name="Guerrero F.D."/>
            <person name="Moolhuijzen P."/>
            <person name="Goolsby J.A."/>
            <person name="Tidwell J."/>
            <person name="Bellgard S.E."/>
            <person name="Bellgard M.I."/>
        </authorList>
    </citation>
    <scope>NUCLEOTIDE SEQUENCE</scope>
    <source>
        <tissue evidence="2">Shoot tissue taken approximately 20 cm above the soil surface</tissue>
    </source>
</reference>
<sequence>MATTLVSEDIVNWIAPSHILSRIKGTVVALLCRTESGLETLSVAVCLAPSLPGDDLISSPSRGSVRSDFGPAA</sequence>
<feature type="region of interest" description="Disordered" evidence="1">
    <location>
        <begin position="54"/>
        <end position="73"/>
    </location>
</feature>